<evidence type="ECO:0000313" key="3">
    <source>
        <dbReference type="Proteomes" id="UP001483337"/>
    </source>
</evidence>
<accession>A0ABZ2UQN5</accession>
<dbReference type="InterPro" id="IPR014971">
    <property type="entry name" value="KGK"/>
</dbReference>
<evidence type="ECO:0000313" key="2">
    <source>
        <dbReference type="EMBL" id="WZB87462.1"/>
    </source>
</evidence>
<keyword evidence="3" id="KW-1185">Reference proteome</keyword>
<evidence type="ECO:0000256" key="1">
    <source>
        <dbReference type="SAM" id="MobiDB-lite"/>
    </source>
</evidence>
<feature type="compositionally biased region" description="Polar residues" evidence="1">
    <location>
        <begin position="90"/>
        <end position="101"/>
    </location>
</feature>
<sequence length="107" mass="12034">MNKKFDRLDSDDVISVNPGNFERLEVSKTFTVVEIIEILQKYAGCVNKTDTQFFTAGMEAKVLRPGDSWKTGKIRIGIEFCPAETKTQEIEVSNNSHSNLETAPLNH</sequence>
<feature type="region of interest" description="Disordered" evidence="1">
    <location>
        <begin position="88"/>
        <end position="107"/>
    </location>
</feature>
<organism evidence="2 3">
    <name type="scientific">Okeanomitos corallinicola TIOX110</name>
    <dbReference type="NCBI Taxonomy" id="3133117"/>
    <lineage>
        <taxon>Bacteria</taxon>
        <taxon>Bacillati</taxon>
        <taxon>Cyanobacteriota</taxon>
        <taxon>Cyanophyceae</taxon>
        <taxon>Nostocales</taxon>
        <taxon>Aphanizomenonaceae</taxon>
        <taxon>Okeanomitos</taxon>
    </lineage>
</organism>
<protein>
    <submittedName>
        <fullName evidence="2">KGK domain-containing protein</fullName>
    </submittedName>
</protein>
<proteinExistence type="predicted"/>
<gene>
    <name evidence="2" type="ORF">WJM97_19130</name>
</gene>
<dbReference type="Pfam" id="PF08872">
    <property type="entry name" value="KGK"/>
    <property type="match status" value="1"/>
</dbReference>
<dbReference type="Proteomes" id="UP001483337">
    <property type="component" value="Chromosome"/>
</dbReference>
<name>A0ABZ2UQN5_9CYAN</name>
<reference evidence="2 3" key="1">
    <citation type="submission" date="2024-04" db="EMBL/GenBank/DDBJ databases">
        <title>Okeanomitos corallinicola gen. &amp; sp. nov. (Nostocales, Cyanobacteria), a new toxic marine heterocyst-forming cyanobacterium from a coral reef.</title>
        <authorList>
            <person name="Li H."/>
            <person name="Li R."/>
            <person name="Kang J."/>
            <person name="Hii K.S."/>
            <person name="Mohamed H.F."/>
            <person name="Xu X."/>
            <person name="Luo Z."/>
        </authorList>
    </citation>
    <scope>NUCLEOTIDE SEQUENCE [LARGE SCALE GENOMIC DNA]</scope>
    <source>
        <strain evidence="2 3">TIOX110</strain>
    </source>
</reference>
<dbReference type="EMBL" id="CP150886">
    <property type="protein sequence ID" value="WZB87462.1"/>
    <property type="molecule type" value="Genomic_DNA"/>
</dbReference>
<dbReference type="RefSeq" id="WP_353930375.1">
    <property type="nucleotide sequence ID" value="NZ_CP150886.1"/>
</dbReference>